<evidence type="ECO:0000256" key="8">
    <source>
        <dbReference type="ARBA" id="ARBA00023242"/>
    </source>
</evidence>
<dbReference type="InterPro" id="IPR003656">
    <property type="entry name" value="Znf_BED"/>
</dbReference>
<dbReference type="Pfam" id="PF05699">
    <property type="entry name" value="Dimer_Tnp_hAT"/>
    <property type="match status" value="1"/>
</dbReference>
<keyword evidence="8" id="KW-0539">Nucleus</keyword>
<keyword evidence="2" id="KW-0479">Metal-binding</keyword>
<dbReference type="Proteomes" id="UP000230233">
    <property type="component" value="Chromosome X"/>
</dbReference>
<feature type="domain" description="BED-type" evidence="11">
    <location>
        <begin position="5"/>
        <end position="56"/>
    </location>
</feature>
<dbReference type="GO" id="GO:0003677">
    <property type="term" value="F:DNA binding"/>
    <property type="evidence" value="ECO:0007669"/>
    <property type="project" value="UniProtKB-KW"/>
</dbReference>
<dbReference type="GO" id="GO:0046983">
    <property type="term" value="F:protein dimerization activity"/>
    <property type="evidence" value="ECO:0007669"/>
    <property type="project" value="InterPro"/>
</dbReference>
<reference evidence="13" key="1">
    <citation type="submission" date="2017-10" db="EMBL/GenBank/DDBJ databases">
        <title>Rapid genome shrinkage in a self-fertile nematode reveals novel sperm competition proteins.</title>
        <authorList>
            <person name="Yin D."/>
            <person name="Schwarz E.M."/>
            <person name="Thomas C.G."/>
            <person name="Felde R.L."/>
            <person name="Korf I.F."/>
            <person name="Cutter A.D."/>
            <person name="Schartner C.M."/>
            <person name="Ralston E.J."/>
            <person name="Meyer B.J."/>
            <person name="Haag E.S."/>
        </authorList>
    </citation>
    <scope>NUCLEOTIDE SEQUENCE [LARGE SCALE GENOMIC DNA]</scope>
    <source>
        <strain evidence="13">JU1422</strain>
    </source>
</reference>
<dbReference type="PANTHER" id="PTHR46481">
    <property type="entry name" value="ZINC FINGER BED DOMAIN-CONTAINING PROTEIN 4"/>
    <property type="match status" value="1"/>
</dbReference>
<dbReference type="STRING" id="1611254.A0A2G5SYX9"/>
<gene>
    <name evidence="12" type="primary">Cnig_chr_X.g25416</name>
    <name evidence="12" type="ORF">B9Z55_025416</name>
</gene>
<accession>A0A2G5SYX9</accession>
<dbReference type="Pfam" id="PF02892">
    <property type="entry name" value="zf-BED"/>
    <property type="match status" value="1"/>
</dbReference>
<evidence type="ECO:0000256" key="2">
    <source>
        <dbReference type="ARBA" id="ARBA00022723"/>
    </source>
</evidence>
<evidence type="ECO:0000256" key="5">
    <source>
        <dbReference type="ARBA" id="ARBA00023015"/>
    </source>
</evidence>
<protein>
    <recommendedName>
        <fullName evidence="11">BED-type domain-containing protein</fullName>
    </recommendedName>
</protein>
<evidence type="ECO:0000256" key="1">
    <source>
        <dbReference type="ARBA" id="ARBA00004123"/>
    </source>
</evidence>
<evidence type="ECO:0000259" key="11">
    <source>
        <dbReference type="PROSITE" id="PS50808"/>
    </source>
</evidence>
<dbReference type="SMART" id="SM00614">
    <property type="entry name" value="ZnF_BED"/>
    <property type="match status" value="1"/>
</dbReference>
<dbReference type="InterPro" id="IPR036236">
    <property type="entry name" value="Znf_C2H2_sf"/>
</dbReference>
<dbReference type="GO" id="GO:0008270">
    <property type="term" value="F:zinc ion binding"/>
    <property type="evidence" value="ECO:0007669"/>
    <property type="project" value="UniProtKB-KW"/>
</dbReference>
<dbReference type="SUPFAM" id="SSF53098">
    <property type="entry name" value="Ribonuclease H-like"/>
    <property type="match status" value="1"/>
</dbReference>
<proteinExistence type="predicted"/>
<evidence type="ECO:0000256" key="4">
    <source>
        <dbReference type="ARBA" id="ARBA00022833"/>
    </source>
</evidence>
<dbReference type="PANTHER" id="PTHR46481:SF10">
    <property type="entry name" value="ZINC FINGER BED DOMAIN-CONTAINING PROTEIN 39"/>
    <property type="match status" value="1"/>
</dbReference>
<evidence type="ECO:0000256" key="3">
    <source>
        <dbReference type="ARBA" id="ARBA00022771"/>
    </source>
</evidence>
<feature type="compositionally biased region" description="Acidic residues" evidence="10">
    <location>
        <begin position="599"/>
        <end position="612"/>
    </location>
</feature>
<comment type="subcellular location">
    <subcellularLocation>
        <location evidence="1">Nucleus</location>
    </subcellularLocation>
</comment>
<organism evidence="12 13">
    <name type="scientific">Caenorhabditis nigoni</name>
    <dbReference type="NCBI Taxonomy" id="1611254"/>
    <lineage>
        <taxon>Eukaryota</taxon>
        <taxon>Metazoa</taxon>
        <taxon>Ecdysozoa</taxon>
        <taxon>Nematoda</taxon>
        <taxon>Chromadorea</taxon>
        <taxon>Rhabditida</taxon>
        <taxon>Rhabditina</taxon>
        <taxon>Rhabditomorpha</taxon>
        <taxon>Rhabditoidea</taxon>
        <taxon>Rhabditidae</taxon>
        <taxon>Peloderinae</taxon>
        <taxon>Caenorhabditis</taxon>
    </lineage>
</organism>
<keyword evidence="5" id="KW-0805">Transcription regulation</keyword>
<dbReference type="InterPro" id="IPR052035">
    <property type="entry name" value="ZnF_BED_domain_contain"/>
</dbReference>
<dbReference type="OrthoDB" id="5865415at2759"/>
<dbReference type="EMBL" id="PDUG01000006">
    <property type="protein sequence ID" value="PIC20109.1"/>
    <property type="molecule type" value="Genomic_DNA"/>
</dbReference>
<dbReference type="GO" id="GO:0009791">
    <property type="term" value="P:post-embryonic development"/>
    <property type="evidence" value="ECO:0007669"/>
    <property type="project" value="UniProtKB-ARBA"/>
</dbReference>
<feature type="region of interest" description="Disordered" evidence="10">
    <location>
        <begin position="591"/>
        <end position="634"/>
    </location>
</feature>
<feature type="region of interest" description="Disordered" evidence="10">
    <location>
        <begin position="50"/>
        <end position="75"/>
    </location>
</feature>
<dbReference type="InterPro" id="IPR008906">
    <property type="entry name" value="HATC_C_dom"/>
</dbReference>
<dbReference type="SUPFAM" id="SSF57667">
    <property type="entry name" value="beta-beta-alpha zinc fingers"/>
    <property type="match status" value="1"/>
</dbReference>
<dbReference type="GO" id="GO:0005634">
    <property type="term" value="C:nucleus"/>
    <property type="evidence" value="ECO:0007669"/>
    <property type="project" value="UniProtKB-SubCell"/>
</dbReference>
<keyword evidence="6" id="KW-0238">DNA-binding</keyword>
<keyword evidence="3 9" id="KW-0863">Zinc-finger</keyword>
<dbReference type="AlphaFoldDB" id="A0A2G5SYX9"/>
<keyword evidence="4" id="KW-0862">Zinc</keyword>
<evidence type="ECO:0000256" key="9">
    <source>
        <dbReference type="PROSITE-ProRule" id="PRU00027"/>
    </source>
</evidence>
<comment type="caution">
    <text evidence="12">The sequence shown here is derived from an EMBL/GenBank/DDBJ whole genome shotgun (WGS) entry which is preliminary data.</text>
</comment>
<evidence type="ECO:0000256" key="6">
    <source>
        <dbReference type="ARBA" id="ARBA00023125"/>
    </source>
</evidence>
<name>A0A2G5SYX9_9PELO</name>
<sequence length="634" mass="72204">MGKLDDGSPVWIFFEKINGDKEVKCRKCGKTYKYCLNTSVMITHLRSDHPDDLRKAENERKGKNGAKNEKNSRYDNDANSNLIMALSTSNVPFRFVKNEYFKKFCLLLNPDHIVMSPDAIRRKLAENSNKYILEISKKVGDLEKCFIACDGWDGRYENVSLYALFVYFVDKDFCKQKLVWFDKEVTWNKNRNLQFLGIQKLDGKSTAENIGNLISKLIRLYGIDFCKIMGGITDAASNLKSFLNRNDLYHIHCAAHSISLILEEASAIPKVAQVLAKVNRLAAHLSRSKTDRKKFRDRSAALKTKGRIPLPFSVTRWAGCVMLAVAYLEHYQSISALDAFQQFLLDDNEKKVLNHFIEMTTPFLEAIHNAESDATYCSEIVPQYASLYEFVSGQNQKTRLVKLLTSETLKRYSKYLTNDVALLAVYCDPRFAYLDGVLKTVDWEDIERNAVNYCESSREVRPADATGTEPPAKKSNNQNTFFSRFLESKRQSQPTESVRTEIVNYEAIIMAGRPSPSSCPLLFWKSNGARFPQLSRLARHVLCSPQSSAQVERLFSRCGELVSSSRRNRLFTKTMNDLLLNASLGALKKLSEEVRDKEESESDEDSDDDIGEDVYSMWPRNATNRRSSSAPPSL</sequence>
<evidence type="ECO:0000256" key="10">
    <source>
        <dbReference type="SAM" id="MobiDB-lite"/>
    </source>
</evidence>
<keyword evidence="13" id="KW-1185">Reference proteome</keyword>
<keyword evidence="7" id="KW-0804">Transcription</keyword>
<feature type="compositionally biased region" description="Polar residues" evidence="10">
    <location>
        <begin position="621"/>
        <end position="634"/>
    </location>
</feature>
<evidence type="ECO:0000313" key="13">
    <source>
        <dbReference type="Proteomes" id="UP000230233"/>
    </source>
</evidence>
<evidence type="ECO:0000313" key="12">
    <source>
        <dbReference type="EMBL" id="PIC20109.1"/>
    </source>
</evidence>
<evidence type="ECO:0000256" key="7">
    <source>
        <dbReference type="ARBA" id="ARBA00023163"/>
    </source>
</evidence>
<dbReference type="PROSITE" id="PS50808">
    <property type="entry name" value="ZF_BED"/>
    <property type="match status" value="1"/>
</dbReference>
<dbReference type="InterPro" id="IPR012337">
    <property type="entry name" value="RNaseH-like_sf"/>
</dbReference>